<comment type="similarity">
    <text evidence="1 6">Belongs to the XseB family.</text>
</comment>
<protein>
    <recommendedName>
        <fullName evidence="6">Exodeoxyribonuclease 7 small subunit</fullName>
        <ecNumber evidence="6">3.1.11.6</ecNumber>
    </recommendedName>
    <alternativeName>
        <fullName evidence="6">Exodeoxyribonuclease VII small subunit</fullName>
        <shortName evidence="6">Exonuclease VII small subunit</shortName>
    </alternativeName>
</protein>
<keyword evidence="3 6" id="KW-0540">Nuclease</keyword>
<comment type="function">
    <text evidence="6">Bidirectionally degrades single-stranded DNA into large acid-insoluble oligonucleotides, which are then degraded further into small acid-soluble oligonucleotides.</text>
</comment>
<dbReference type="NCBIfam" id="NF002137">
    <property type="entry name" value="PRK00977.1-1"/>
    <property type="match status" value="1"/>
</dbReference>
<dbReference type="PIRSF" id="PIRSF006488">
    <property type="entry name" value="Exonuc_VII_S"/>
    <property type="match status" value="1"/>
</dbReference>
<dbReference type="InterPro" id="IPR037004">
    <property type="entry name" value="Exonuc_VII_ssu_sf"/>
</dbReference>
<dbReference type="STRING" id="1796497.GCE9029_00141"/>
<comment type="catalytic activity">
    <reaction evidence="6">
        <text>Exonucleolytic cleavage in either 5'- to 3'- or 3'- to 5'-direction to yield nucleoside 5'-phosphates.</text>
        <dbReference type="EC" id="3.1.11.6"/>
    </reaction>
</comment>
<evidence type="ECO:0000256" key="1">
    <source>
        <dbReference type="ARBA" id="ARBA00009998"/>
    </source>
</evidence>
<dbReference type="RefSeq" id="WP_062660611.1">
    <property type="nucleotide sequence ID" value="NZ_FIZX01000001.1"/>
</dbReference>
<accession>A0A128ETF6</accession>
<evidence type="ECO:0000256" key="2">
    <source>
        <dbReference type="ARBA" id="ARBA00022490"/>
    </source>
</evidence>
<keyword evidence="2 6" id="KW-0963">Cytoplasm</keyword>
<dbReference type="Gene3D" id="1.10.287.1040">
    <property type="entry name" value="Exonuclease VII, small subunit"/>
    <property type="match status" value="1"/>
</dbReference>
<dbReference type="SUPFAM" id="SSF116842">
    <property type="entry name" value="XseB-like"/>
    <property type="match status" value="1"/>
</dbReference>
<dbReference type="NCBIfam" id="TIGR01280">
    <property type="entry name" value="xseB"/>
    <property type="match status" value="1"/>
</dbReference>
<name>A0A128ETF6_9GAMM</name>
<evidence type="ECO:0000256" key="3">
    <source>
        <dbReference type="ARBA" id="ARBA00022722"/>
    </source>
</evidence>
<comment type="subcellular location">
    <subcellularLocation>
        <location evidence="6">Cytoplasm</location>
    </subcellularLocation>
</comment>
<evidence type="ECO:0000313" key="8">
    <source>
        <dbReference type="Proteomes" id="UP000071641"/>
    </source>
</evidence>
<comment type="subunit">
    <text evidence="6">Heterooligomer composed of large and small subunits.</text>
</comment>
<dbReference type="Pfam" id="PF02609">
    <property type="entry name" value="Exonuc_VII_S"/>
    <property type="match status" value="1"/>
</dbReference>
<keyword evidence="4 6" id="KW-0378">Hydrolase</keyword>
<evidence type="ECO:0000256" key="4">
    <source>
        <dbReference type="ARBA" id="ARBA00022801"/>
    </source>
</evidence>
<dbReference type="PANTHER" id="PTHR34137">
    <property type="entry name" value="EXODEOXYRIBONUCLEASE 7 SMALL SUBUNIT"/>
    <property type="match status" value="1"/>
</dbReference>
<dbReference type="HAMAP" id="MF_00337">
    <property type="entry name" value="Exonuc_7_S"/>
    <property type="match status" value="1"/>
</dbReference>
<organism evidence="7 8">
    <name type="scientific">Grimontia celer</name>
    <dbReference type="NCBI Taxonomy" id="1796497"/>
    <lineage>
        <taxon>Bacteria</taxon>
        <taxon>Pseudomonadati</taxon>
        <taxon>Pseudomonadota</taxon>
        <taxon>Gammaproteobacteria</taxon>
        <taxon>Vibrionales</taxon>
        <taxon>Vibrionaceae</taxon>
        <taxon>Grimontia</taxon>
    </lineage>
</organism>
<dbReference type="Proteomes" id="UP000071641">
    <property type="component" value="Unassembled WGS sequence"/>
</dbReference>
<dbReference type="GO" id="GO:0006308">
    <property type="term" value="P:DNA catabolic process"/>
    <property type="evidence" value="ECO:0007669"/>
    <property type="project" value="UniProtKB-UniRule"/>
</dbReference>
<dbReference type="EC" id="3.1.11.6" evidence="6"/>
<evidence type="ECO:0000313" key="7">
    <source>
        <dbReference type="EMBL" id="CZF77331.1"/>
    </source>
</evidence>
<reference evidence="8" key="1">
    <citation type="submission" date="2016-02" db="EMBL/GenBank/DDBJ databases">
        <authorList>
            <person name="Rodrigo-Torres Lidia"/>
            <person name="Arahal R.David."/>
        </authorList>
    </citation>
    <scope>NUCLEOTIDE SEQUENCE [LARGE SCALE GENOMIC DNA]</scope>
    <source>
        <strain evidence="8">CECT 9029</strain>
    </source>
</reference>
<keyword evidence="5 6" id="KW-0269">Exonuclease</keyword>
<keyword evidence="8" id="KW-1185">Reference proteome</keyword>
<dbReference type="NCBIfam" id="NF002140">
    <property type="entry name" value="PRK00977.1-4"/>
    <property type="match status" value="1"/>
</dbReference>
<dbReference type="AlphaFoldDB" id="A0A128ETF6"/>
<evidence type="ECO:0000256" key="5">
    <source>
        <dbReference type="ARBA" id="ARBA00022839"/>
    </source>
</evidence>
<sequence length="81" mass="9121">MAAKKPENMTFEETLKELDTIVNGLESGDLPLDAALKQFERGISLARQGQKTLSDAEQRVEILLAQDDNDPLEKFEDTRDE</sequence>
<dbReference type="InterPro" id="IPR003761">
    <property type="entry name" value="Exonuc_VII_S"/>
</dbReference>
<dbReference type="OrthoDB" id="5591562at2"/>
<dbReference type="GO" id="GO:0008855">
    <property type="term" value="F:exodeoxyribonuclease VII activity"/>
    <property type="evidence" value="ECO:0007669"/>
    <property type="project" value="UniProtKB-UniRule"/>
</dbReference>
<dbReference type="EMBL" id="FIZX01000001">
    <property type="protein sequence ID" value="CZF77331.1"/>
    <property type="molecule type" value="Genomic_DNA"/>
</dbReference>
<evidence type="ECO:0000256" key="6">
    <source>
        <dbReference type="HAMAP-Rule" id="MF_00337"/>
    </source>
</evidence>
<gene>
    <name evidence="6 7" type="primary">xseB</name>
    <name evidence="7" type="ORF">GCE9029_00141</name>
</gene>
<dbReference type="GO" id="GO:0009318">
    <property type="term" value="C:exodeoxyribonuclease VII complex"/>
    <property type="evidence" value="ECO:0007669"/>
    <property type="project" value="UniProtKB-UniRule"/>
</dbReference>
<dbReference type="GO" id="GO:0005829">
    <property type="term" value="C:cytosol"/>
    <property type="evidence" value="ECO:0007669"/>
    <property type="project" value="TreeGrafter"/>
</dbReference>
<dbReference type="PANTHER" id="PTHR34137:SF1">
    <property type="entry name" value="EXODEOXYRIBONUCLEASE 7 SMALL SUBUNIT"/>
    <property type="match status" value="1"/>
</dbReference>
<proteinExistence type="inferred from homology"/>